<name>A0A929FC45_LEPEC</name>
<keyword evidence="3" id="KW-1185">Reference proteome</keyword>
<organism evidence="2 3">
    <name type="scientific">Leptolyngbya cf. ectocarpi LEGE 11479</name>
    <dbReference type="NCBI Taxonomy" id="1828722"/>
    <lineage>
        <taxon>Bacteria</taxon>
        <taxon>Bacillati</taxon>
        <taxon>Cyanobacteriota</taxon>
        <taxon>Cyanophyceae</taxon>
        <taxon>Leptolyngbyales</taxon>
        <taxon>Leptolyngbyaceae</taxon>
        <taxon>Leptolyngbya group</taxon>
        <taxon>Leptolyngbya</taxon>
    </lineage>
</organism>
<dbReference type="Gene3D" id="1.25.40.10">
    <property type="entry name" value="Tetratricopeptide repeat domain"/>
    <property type="match status" value="3"/>
</dbReference>
<dbReference type="PANTHER" id="PTHR10098">
    <property type="entry name" value="RAPSYN-RELATED"/>
    <property type="match status" value="1"/>
</dbReference>
<dbReference type="EMBL" id="JADEXP010000310">
    <property type="protein sequence ID" value="MBE9069697.1"/>
    <property type="molecule type" value="Genomic_DNA"/>
</dbReference>
<dbReference type="SMART" id="SM00028">
    <property type="entry name" value="TPR"/>
    <property type="match status" value="5"/>
</dbReference>
<feature type="domain" description="CHAT" evidence="1">
    <location>
        <begin position="630"/>
        <end position="938"/>
    </location>
</feature>
<dbReference type="RefSeq" id="WP_193995587.1">
    <property type="nucleotide sequence ID" value="NZ_JADEXP010000310.1"/>
</dbReference>
<dbReference type="SUPFAM" id="SSF48452">
    <property type="entry name" value="TPR-like"/>
    <property type="match status" value="1"/>
</dbReference>
<dbReference type="Proteomes" id="UP000615026">
    <property type="component" value="Unassembled WGS sequence"/>
</dbReference>
<dbReference type="PANTHER" id="PTHR10098:SF112">
    <property type="entry name" value="SLR0380 PROTEIN"/>
    <property type="match status" value="1"/>
</dbReference>
<dbReference type="AlphaFoldDB" id="A0A929FC45"/>
<comment type="caution">
    <text evidence="2">The sequence shown here is derived from an EMBL/GenBank/DDBJ whole genome shotgun (WGS) entry which is preliminary data.</text>
</comment>
<sequence length="940" mass="105203">MATDSSAIAISGASHEGGRQVQQSTSLDQLLHRGQTHYTAGQFVEAINVWSMAQEHLSQNAFLNRVVVLSNLALAYRQLGNWEKAQTAIDQGFQIISPADSLDSEGLRIYGQLLNTQGSLLFAQGDANNALNTWEQAAQAYTQANYSEGLIKSLINQTQALRSLGFFRDSQNRLRQAQEILAKLDSLPLKSALMRSLGETQRLVGDLDAAQKSLAESLKIAKALPAPGELAITQLSLGNTLQTLAHQHELFVGRTDNSEMQALVDDFYQRAENIYWEISDTAPLSIQIQAQISHLEMAIRHRDWSTARSLKASLLPQLGRLSPGRTKTFIHMRLAQLLLNQCMASCPKDLQHTSQQIYDLLATAQQQAHQLQDPIAESYALGYLGRLYETQKHYSDAIRFTEAALERANHQPTLVYQWEWQLGRIDNQLQRSPESILLHYERAFQHVQEVRKDLRYVGPDVQFYFRDRIEPLYREYIGLLLPKETADIQGDPAQLIRAQTVIDDLRVAELESFLACGLLEPNDNIQRATIQEIANTHKAAIIYPIILPDGPNAERLEVLVQRPTDTSAALERYPSANASISLSPGRQETNEPLTINIEDTLKQFYQAVDSSRASLVVTSTHTQDPEQFQSLATQIYDWLIRPAEQAGWFDDSIDTLIFVLDGAFRRIPMAALYDQETQQFLIEKYAIATTFGNLEIPKAPPEEDFRVLAAGLSYPSVLPSTSVNSNELTENNQPSERPFSSLVYVEQELIAIKEIIKDTDIFLNLEFKKEDFQTQIASSLYNVVHLATHGIFGFTRDETFLLVSADEASVQSDQGVAASIIEPIKVEKIDLNDFDSFLRPRKPTPLELLVLSACQTATGDNREVLGIAGLAIQSGARSTLASLWNIEDASTSLLMEEFYRALLNPDVSKAKALQKAQVSLIQKGRQPNVWAPYILVGDWR</sequence>
<dbReference type="InterPro" id="IPR011990">
    <property type="entry name" value="TPR-like_helical_dom_sf"/>
</dbReference>
<dbReference type="InterPro" id="IPR019734">
    <property type="entry name" value="TPR_rpt"/>
</dbReference>
<reference evidence="2" key="1">
    <citation type="submission" date="2020-10" db="EMBL/GenBank/DDBJ databases">
        <authorList>
            <person name="Castelo-Branco R."/>
            <person name="Eusebio N."/>
            <person name="Adriana R."/>
            <person name="Vieira A."/>
            <person name="Brugerolle De Fraissinette N."/>
            <person name="Rezende De Castro R."/>
            <person name="Schneider M.P."/>
            <person name="Vasconcelos V."/>
            <person name="Leao P.N."/>
        </authorList>
    </citation>
    <scope>NUCLEOTIDE SEQUENCE</scope>
    <source>
        <strain evidence="2">LEGE 11479</strain>
    </source>
</reference>
<dbReference type="Pfam" id="PF12770">
    <property type="entry name" value="CHAT"/>
    <property type="match status" value="1"/>
</dbReference>
<evidence type="ECO:0000313" key="3">
    <source>
        <dbReference type="Proteomes" id="UP000615026"/>
    </source>
</evidence>
<protein>
    <submittedName>
        <fullName evidence="2">CHAT domain-containing protein</fullName>
    </submittedName>
</protein>
<evidence type="ECO:0000313" key="2">
    <source>
        <dbReference type="EMBL" id="MBE9069697.1"/>
    </source>
</evidence>
<evidence type="ECO:0000259" key="1">
    <source>
        <dbReference type="Pfam" id="PF12770"/>
    </source>
</evidence>
<accession>A0A929FC45</accession>
<dbReference type="InterPro" id="IPR024983">
    <property type="entry name" value="CHAT_dom"/>
</dbReference>
<dbReference type="Pfam" id="PF13176">
    <property type="entry name" value="TPR_7"/>
    <property type="match status" value="1"/>
</dbReference>
<proteinExistence type="predicted"/>
<gene>
    <name evidence="2" type="ORF">IQ260_23915</name>
</gene>